<dbReference type="InterPro" id="IPR011042">
    <property type="entry name" value="6-blade_b-propeller_TolB-like"/>
</dbReference>
<keyword evidence="2" id="KW-0677">Repeat</keyword>
<evidence type="ECO:0000256" key="2">
    <source>
        <dbReference type="ARBA" id="ARBA00022737"/>
    </source>
</evidence>
<dbReference type="Gene3D" id="2.120.10.30">
    <property type="entry name" value="TolB, C-terminal domain"/>
    <property type="match status" value="2"/>
</dbReference>
<dbReference type="PRINTS" id="PR01217">
    <property type="entry name" value="PRICHEXTENSN"/>
</dbReference>
<dbReference type="Pfam" id="PF00651">
    <property type="entry name" value="BTB"/>
    <property type="match status" value="2"/>
</dbReference>
<dbReference type="CDD" id="cd18186">
    <property type="entry name" value="BTB_POZ_ZBTB_KLHL-like"/>
    <property type="match status" value="1"/>
</dbReference>
<feature type="compositionally biased region" description="Low complexity" evidence="4">
    <location>
        <begin position="199"/>
        <end position="213"/>
    </location>
</feature>
<feature type="region of interest" description="Disordered" evidence="4">
    <location>
        <begin position="647"/>
        <end position="765"/>
    </location>
</feature>
<feature type="domain" description="BTB" evidence="5">
    <location>
        <begin position="603"/>
        <end position="785"/>
    </location>
</feature>
<evidence type="ECO:0000256" key="1">
    <source>
        <dbReference type="ARBA" id="ARBA00004906"/>
    </source>
</evidence>
<feature type="compositionally biased region" description="Low complexity" evidence="4">
    <location>
        <begin position="335"/>
        <end position="366"/>
    </location>
</feature>
<dbReference type="Gene3D" id="3.30.710.10">
    <property type="entry name" value="Potassium Channel Kv1.1, Chain A"/>
    <property type="match status" value="2"/>
</dbReference>
<feature type="region of interest" description="Disordered" evidence="4">
    <location>
        <begin position="188"/>
        <end position="219"/>
    </location>
</feature>
<dbReference type="PROSITE" id="PS50097">
    <property type="entry name" value="BTB"/>
    <property type="match status" value="1"/>
</dbReference>
<dbReference type="InterPro" id="IPR000210">
    <property type="entry name" value="BTB/POZ_dom"/>
</dbReference>
<feature type="compositionally biased region" description="Pro residues" evidence="4">
    <location>
        <begin position="700"/>
        <end position="727"/>
    </location>
</feature>
<evidence type="ECO:0000259" key="5">
    <source>
        <dbReference type="PROSITE" id="PS50097"/>
    </source>
</evidence>
<dbReference type="AlphaFoldDB" id="A0A9W6F0Y9"/>
<feature type="region of interest" description="Disordered" evidence="4">
    <location>
        <begin position="328"/>
        <end position="430"/>
    </location>
</feature>
<feature type="compositionally biased region" description="Low complexity" evidence="4">
    <location>
        <begin position="373"/>
        <end position="422"/>
    </location>
</feature>
<comment type="caution">
    <text evidence="6">The sequence shown here is derived from an EMBL/GenBank/DDBJ whole genome shotgun (WGS) entry which is preliminary data.</text>
</comment>
<dbReference type="InterPro" id="IPR044515">
    <property type="entry name" value="ABTB1"/>
</dbReference>
<feature type="compositionally biased region" description="Pro residues" evidence="4">
    <location>
        <begin position="651"/>
        <end position="692"/>
    </location>
</feature>
<dbReference type="GO" id="GO:0005737">
    <property type="term" value="C:cytoplasm"/>
    <property type="evidence" value="ECO:0007669"/>
    <property type="project" value="TreeGrafter"/>
</dbReference>
<organism evidence="6 7">
    <name type="scientific">Pleodorina starrii</name>
    <dbReference type="NCBI Taxonomy" id="330485"/>
    <lineage>
        <taxon>Eukaryota</taxon>
        <taxon>Viridiplantae</taxon>
        <taxon>Chlorophyta</taxon>
        <taxon>core chlorophytes</taxon>
        <taxon>Chlorophyceae</taxon>
        <taxon>CS clade</taxon>
        <taxon>Chlamydomonadales</taxon>
        <taxon>Volvocaceae</taxon>
        <taxon>Pleodorina</taxon>
    </lineage>
</organism>
<comment type="pathway">
    <text evidence="1">Protein modification; protein ubiquitination.</text>
</comment>
<dbReference type="SMART" id="SM00225">
    <property type="entry name" value="BTB"/>
    <property type="match status" value="1"/>
</dbReference>
<reference evidence="6 7" key="1">
    <citation type="journal article" date="2023" name="Commun. Biol.">
        <title>Reorganization of the ancestral sex-determining regions during the evolution of trioecy in Pleodorina starrii.</title>
        <authorList>
            <person name="Takahashi K."/>
            <person name="Suzuki S."/>
            <person name="Kawai-Toyooka H."/>
            <person name="Yamamoto K."/>
            <person name="Hamaji T."/>
            <person name="Ootsuki R."/>
            <person name="Yamaguchi H."/>
            <person name="Kawachi M."/>
            <person name="Higashiyama T."/>
            <person name="Nozaki H."/>
        </authorList>
    </citation>
    <scope>NUCLEOTIDE SEQUENCE [LARGE SCALE GENOMIC DNA]</scope>
    <source>
        <strain evidence="6 7">NIES-4479</strain>
    </source>
</reference>
<accession>A0A9W6F0Y9</accession>
<evidence type="ECO:0000256" key="4">
    <source>
        <dbReference type="SAM" id="MobiDB-lite"/>
    </source>
</evidence>
<feature type="compositionally biased region" description="Pro residues" evidence="4">
    <location>
        <begin position="736"/>
        <end position="759"/>
    </location>
</feature>
<name>A0A9W6F0Y9_9CHLO</name>
<keyword evidence="3" id="KW-0040">ANK repeat</keyword>
<keyword evidence="7" id="KW-1185">Reference proteome</keyword>
<dbReference type="PANTHER" id="PTHR46231">
    <property type="entry name" value="ANKYRIN REPEAT AND BTB/POZ DOMAIN-CONTAINING PROTEIN 1"/>
    <property type="match status" value="1"/>
</dbReference>
<dbReference type="EMBL" id="BRXU01000006">
    <property type="protein sequence ID" value="GLC52648.1"/>
    <property type="molecule type" value="Genomic_DNA"/>
</dbReference>
<dbReference type="GO" id="GO:0000151">
    <property type="term" value="C:ubiquitin ligase complex"/>
    <property type="evidence" value="ECO:0007669"/>
    <property type="project" value="TreeGrafter"/>
</dbReference>
<dbReference type="Proteomes" id="UP001165080">
    <property type="component" value="Unassembled WGS sequence"/>
</dbReference>
<gene>
    <name evidence="6" type="primary">PLEST003726</name>
    <name evidence="6" type="ORF">PLESTB_000653300</name>
</gene>
<dbReference type="PANTHER" id="PTHR46231:SF1">
    <property type="entry name" value="ANKYRIN REPEAT AND BTB_POZ DOMAIN-CONTAINING PROTEIN 1"/>
    <property type="match status" value="1"/>
</dbReference>
<protein>
    <submittedName>
        <fullName evidence="6">Cytochrome c oxidase subunit 1</fullName>
    </submittedName>
</protein>
<sequence>MTFKSIVQQSEDLRICAIPIEAPTGIVTRPAAAVSGAAPYNSLAHEHHQHQQQTFLATGAGQLVALLGADGHSGLDLATPLEVFATPERSSELAPFRHPIDALRAPVWDAFSASVFALFGNALVRLGADLTCLAPVAGHFQEAVSADGPGALARFHDPSLLVSDGRGCLYVADAGRIRRVQLPAEWAASRGEQHATEPAAGAGAATGGRRSSGSGDGCLSLTPVGSPVRGFAESPGTEALVSTLPLGPFHEVCGLAFCGRAAGSGGRGGGGGSTSSSGGGAAAAGSLIFATQTAVFRLPLHWTTAAAAAGSSGGGGSAAASPCPSVAAAGGGGSAAATPLRSPARGRAAAAGNPGPGAAASPLRSPAGGGGSAAASPRPSVGSAATTPLRPPARGRAAASPLRSPAAAGGSAAASPLKSPAGQGAAEPASPLAPTTALVVAATAAPSPPAAAAAALTPLLLAGRAEEDEDRIHVDGPGSEARFRCITGLTLDAHDAVYVIDYGIGDDRSAVRRVAPDGGGAVAVTTLAVGFRNRLVRPAVLPNGYLALCDPWSDSLQLLDLGLAAPPPAAAPAAAAVLPYSTAPRGLAADLGALLDRQPDGTADLMLVVGGRTFAVHRAILAARCDYFRRRLAAGFPEGSAAASAAAAAAAPPPSPASSHPPSPSPRSPPPPRSPQQPPRSPQQPPRSPQQPPRSTQLPPRSPPPAPRPPPPPRSPPPRSHPSPGHPRSPHHHPKPQPPQPPPPPQHQPPPPPPPPPTLTLPDADPDAVDILLRFLYTGAAHVPPELAPAVAELADRLVVPELCAAAQARVLAGVTPETVVGALLWAEARGAGFVGLLGALKGWYLEHHEEVVARAPGSVKRLMTERCELMMELHFSYVQRMRGE</sequence>
<dbReference type="SUPFAM" id="SSF54695">
    <property type="entry name" value="POZ domain"/>
    <property type="match status" value="1"/>
</dbReference>
<evidence type="ECO:0000256" key="3">
    <source>
        <dbReference type="ARBA" id="ARBA00023043"/>
    </source>
</evidence>
<evidence type="ECO:0000313" key="6">
    <source>
        <dbReference type="EMBL" id="GLC52648.1"/>
    </source>
</evidence>
<evidence type="ECO:0000313" key="7">
    <source>
        <dbReference type="Proteomes" id="UP001165080"/>
    </source>
</evidence>
<dbReference type="InterPro" id="IPR011333">
    <property type="entry name" value="SKP1/BTB/POZ_sf"/>
</dbReference>
<proteinExistence type="predicted"/>